<protein>
    <submittedName>
        <fullName evidence="1">Uncharacterized protein</fullName>
    </submittedName>
</protein>
<name>A0A6J5KXP0_9CAUD</name>
<reference evidence="1" key="1">
    <citation type="submission" date="2020-04" db="EMBL/GenBank/DDBJ databases">
        <authorList>
            <person name="Chiriac C."/>
            <person name="Salcher M."/>
            <person name="Ghai R."/>
            <person name="Kavagutti S V."/>
        </authorList>
    </citation>
    <scope>NUCLEOTIDE SEQUENCE</scope>
</reference>
<proteinExistence type="predicted"/>
<accession>A0A6J5KXP0</accession>
<dbReference type="EMBL" id="LR796189">
    <property type="protein sequence ID" value="CAB4125713.1"/>
    <property type="molecule type" value="Genomic_DNA"/>
</dbReference>
<sequence>MDKIKKDIETMNLDLISFKLYMTFSKLLNIKL</sequence>
<organism evidence="1">
    <name type="scientific">uncultured Caudovirales phage</name>
    <dbReference type="NCBI Taxonomy" id="2100421"/>
    <lineage>
        <taxon>Viruses</taxon>
        <taxon>Duplodnaviria</taxon>
        <taxon>Heunggongvirae</taxon>
        <taxon>Uroviricota</taxon>
        <taxon>Caudoviricetes</taxon>
        <taxon>Peduoviridae</taxon>
        <taxon>Maltschvirus</taxon>
        <taxon>Maltschvirus maltsch</taxon>
    </lineage>
</organism>
<evidence type="ECO:0000313" key="1">
    <source>
        <dbReference type="EMBL" id="CAB4125713.1"/>
    </source>
</evidence>
<gene>
    <name evidence="1" type="ORF">UFOVP53_207</name>
</gene>